<feature type="region of interest" description="Disordered" evidence="1">
    <location>
        <begin position="98"/>
        <end position="122"/>
    </location>
</feature>
<evidence type="ECO:0000313" key="2">
    <source>
        <dbReference type="EMBL" id="KAL0151106.1"/>
    </source>
</evidence>
<evidence type="ECO:0000256" key="1">
    <source>
        <dbReference type="SAM" id="MobiDB-lite"/>
    </source>
</evidence>
<dbReference type="Proteomes" id="UP001529510">
    <property type="component" value="Unassembled WGS sequence"/>
</dbReference>
<feature type="non-terminal residue" evidence="2">
    <location>
        <position position="122"/>
    </location>
</feature>
<accession>A0ABD0MQ81</accession>
<reference evidence="2 3" key="1">
    <citation type="submission" date="2024-05" db="EMBL/GenBank/DDBJ databases">
        <title>Genome sequencing and assembly of Indian major carp, Cirrhinus mrigala (Hamilton, 1822).</title>
        <authorList>
            <person name="Mohindra V."/>
            <person name="Chowdhury L.M."/>
            <person name="Lal K."/>
            <person name="Jena J.K."/>
        </authorList>
    </citation>
    <scope>NUCLEOTIDE SEQUENCE [LARGE SCALE GENOMIC DNA]</scope>
    <source>
        <strain evidence="2">CM1030</strain>
        <tissue evidence="2">Blood</tissue>
    </source>
</reference>
<name>A0ABD0MQ81_CIRMR</name>
<evidence type="ECO:0000313" key="3">
    <source>
        <dbReference type="Proteomes" id="UP001529510"/>
    </source>
</evidence>
<comment type="caution">
    <text evidence="2">The sequence shown here is derived from an EMBL/GenBank/DDBJ whole genome shotgun (WGS) entry which is preliminary data.</text>
</comment>
<gene>
    <name evidence="2" type="ORF">M9458_053619</name>
</gene>
<organism evidence="2 3">
    <name type="scientific">Cirrhinus mrigala</name>
    <name type="common">Mrigala</name>
    <dbReference type="NCBI Taxonomy" id="683832"/>
    <lineage>
        <taxon>Eukaryota</taxon>
        <taxon>Metazoa</taxon>
        <taxon>Chordata</taxon>
        <taxon>Craniata</taxon>
        <taxon>Vertebrata</taxon>
        <taxon>Euteleostomi</taxon>
        <taxon>Actinopterygii</taxon>
        <taxon>Neopterygii</taxon>
        <taxon>Teleostei</taxon>
        <taxon>Ostariophysi</taxon>
        <taxon>Cypriniformes</taxon>
        <taxon>Cyprinidae</taxon>
        <taxon>Labeoninae</taxon>
        <taxon>Labeonini</taxon>
        <taxon>Cirrhinus</taxon>
    </lineage>
</organism>
<dbReference type="AlphaFoldDB" id="A0ABD0MQ81"/>
<protein>
    <submittedName>
        <fullName evidence="2">Uncharacterized protein</fullName>
    </submittedName>
</protein>
<feature type="non-terminal residue" evidence="2">
    <location>
        <position position="1"/>
    </location>
</feature>
<keyword evidence="3" id="KW-1185">Reference proteome</keyword>
<feature type="compositionally biased region" description="Low complexity" evidence="1">
    <location>
        <begin position="107"/>
        <end position="122"/>
    </location>
</feature>
<sequence>IAGDTESAGVTAEVTEKEPGLVVADGIEPNTTENVAKSCKSDTSQLADGQFEQSESICVADIEDMDVESNVVDFETEVGSVFKIPVKRKKKSCGKVIKQVRKDDGSSENVGSDSDGNSSDSN</sequence>
<dbReference type="EMBL" id="JAMKFB020000258">
    <property type="protein sequence ID" value="KAL0151106.1"/>
    <property type="molecule type" value="Genomic_DNA"/>
</dbReference>
<proteinExistence type="predicted"/>